<dbReference type="RefSeq" id="WP_233698037.1">
    <property type="nucleotide sequence ID" value="NZ_JAJNBZ010000019.1"/>
</dbReference>
<evidence type="ECO:0000313" key="1">
    <source>
        <dbReference type="EMBL" id="MCE5171623.1"/>
    </source>
</evidence>
<accession>A0ABS8YMG7</accession>
<organism evidence="1 2">
    <name type="scientific">Paenibacillus profundus</name>
    <dbReference type="NCBI Taxonomy" id="1173085"/>
    <lineage>
        <taxon>Bacteria</taxon>
        <taxon>Bacillati</taxon>
        <taxon>Bacillota</taxon>
        <taxon>Bacilli</taxon>
        <taxon>Bacillales</taxon>
        <taxon>Paenibacillaceae</taxon>
        <taxon>Paenibacillus</taxon>
    </lineage>
</organism>
<evidence type="ECO:0000313" key="2">
    <source>
        <dbReference type="Proteomes" id="UP001199916"/>
    </source>
</evidence>
<gene>
    <name evidence="1" type="ORF">LQV63_20250</name>
</gene>
<protein>
    <submittedName>
        <fullName evidence="1">Uncharacterized protein</fullName>
    </submittedName>
</protein>
<reference evidence="1 2" key="1">
    <citation type="submission" date="2021-11" db="EMBL/GenBank/DDBJ databases">
        <title>Draft genome sequence of Paenibacillus profundus YoMME, a new Gram-positive bacteria with exoelectrogenic properties.</title>
        <authorList>
            <person name="Hubenova Y."/>
            <person name="Hubenova E."/>
            <person name="Manasiev Y."/>
            <person name="Peykov S."/>
            <person name="Mitov M."/>
        </authorList>
    </citation>
    <scope>NUCLEOTIDE SEQUENCE [LARGE SCALE GENOMIC DNA]</scope>
    <source>
        <strain evidence="1 2">YoMME</strain>
    </source>
</reference>
<keyword evidence="2" id="KW-1185">Reference proteome</keyword>
<dbReference type="EMBL" id="JAJNBZ010000019">
    <property type="protein sequence ID" value="MCE5171623.1"/>
    <property type="molecule type" value="Genomic_DNA"/>
</dbReference>
<dbReference type="Proteomes" id="UP001199916">
    <property type="component" value="Unassembled WGS sequence"/>
</dbReference>
<proteinExistence type="predicted"/>
<comment type="caution">
    <text evidence="1">The sequence shown here is derived from an EMBL/GenBank/DDBJ whole genome shotgun (WGS) entry which is preliminary data.</text>
</comment>
<sequence length="46" mass="5445">MGDRIYFINNPWPNGHRISTAFHRIRFDRADNDAYTIHWQGKAALT</sequence>
<name>A0ABS8YMG7_9BACL</name>